<evidence type="ECO:0000313" key="1">
    <source>
        <dbReference type="EMBL" id="EPN57114.1"/>
    </source>
</evidence>
<dbReference type="Proteomes" id="UP000018849">
    <property type="component" value="Unassembled WGS sequence"/>
</dbReference>
<evidence type="ECO:0000313" key="2">
    <source>
        <dbReference type="Proteomes" id="UP000018849"/>
    </source>
</evidence>
<name>A0A656JW05_PSESF</name>
<dbReference type="EMBL" id="AOKF01001789">
    <property type="protein sequence ID" value="EPN57114.1"/>
    <property type="molecule type" value="Genomic_DNA"/>
</dbReference>
<sequence>MYAEEFDGHARHLGNTPQALSHLALISAASFLDRKLSGEQALWQP</sequence>
<proteinExistence type="predicted"/>
<gene>
    <name evidence="1" type="ORF">A245_21016</name>
</gene>
<keyword evidence="1" id="KW-0378">Hydrolase</keyword>
<protein>
    <submittedName>
        <fullName evidence="1">Glycosyl hydrolase family protein</fullName>
    </submittedName>
</protein>
<accession>A0A656JW05</accession>
<reference evidence="1 2" key="1">
    <citation type="journal article" date="2013" name="PLoS Pathog.">
        <title>Genomic analysis of the Kiwifruit pathogen Pseudomonas syringae pv. actinidiae provides insight into the origins of an emergent plant disease.</title>
        <authorList>
            <person name="McCann H.C."/>
            <person name="Rikkerink E.H."/>
            <person name="Bertels F."/>
            <person name="Fiers M."/>
            <person name="Lu A."/>
            <person name="Rees-George J."/>
            <person name="Andersen M.T."/>
            <person name="Gleave A.P."/>
            <person name="Haubold B."/>
            <person name="Wohlers M.W."/>
            <person name="Guttman D.S."/>
            <person name="Wang P.W."/>
            <person name="Straub C."/>
            <person name="Vanneste J.L."/>
            <person name="Rainey P.B."/>
            <person name="Templeton M.D."/>
        </authorList>
    </citation>
    <scope>NUCLEOTIDE SEQUENCE [LARGE SCALE GENOMIC DNA]</scope>
    <source>
        <strain evidence="1 2">ICMP 19096</strain>
    </source>
</reference>
<comment type="caution">
    <text evidence="1">The sequence shown here is derived from an EMBL/GenBank/DDBJ whole genome shotgun (WGS) entry which is preliminary data.</text>
</comment>
<dbReference type="AlphaFoldDB" id="A0A656JW05"/>
<organism evidence="1 2">
    <name type="scientific">Pseudomonas syringae pv. actinidiae ICMP 19096</name>
    <dbReference type="NCBI Taxonomy" id="1194405"/>
    <lineage>
        <taxon>Bacteria</taxon>
        <taxon>Pseudomonadati</taxon>
        <taxon>Pseudomonadota</taxon>
        <taxon>Gammaproteobacteria</taxon>
        <taxon>Pseudomonadales</taxon>
        <taxon>Pseudomonadaceae</taxon>
        <taxon>Pseudomonas</taxon>
        <taxon>Pseudomonas syringae</taxon>
    </lineage>
</organism>
<dbReference type="GO" id="GO:0016787">
    <property type="term" value="F:hydrolase activity"/>
    <property type="evidence" value="ECO:0007669"/>
    <property type="project" value="UniProtKB-KW"/>
</dbReference>